<dbReference type="STRING" id="1432656.X802_09085"/>
<evidence type="ECO:0000259" key="1">
    <source>
        <dbReference type="Pfam" id="PF22090"/>
    </source>
</evidence>
<sequence>MDIIKLREMLEAELSNPELAPIDEGFYTDYDSLVKTLRLGAESSRERGEDIEEMLYLEQLKIAEGLMREILKIRLHKLVDMVFSGTSPSELSGEERSIFLILKEFIERGTVPAQTVEVALEEKEKETEYSEPSAGAKRPVQEAYLVSIELPKVVDEELNEYGPIRAGDIVVLPRTIGDVLLKRGVAQRVKILF</sequence>
<accession>A0A0X1KLY3</accession>
<dbReference type="CDD" id="cd21695">
    <property type="entry name" value="GINS_B_archaea_Gins51"/>
    <property type="match status" value="1"/>
</dbReference>
<keyword evidence="3" id="KW-1185">Reference proteome</keyword>
<dbReference type="KEGG" id="tgy:X802_09085"/>
<evidence type="ECO:0000313" key="3">
    <source>
        <dbReference type="Proteomes" id="UP000062043"/>
    </source>
</evidence>
<dbReference type="GeneID" id="27135802"/>
<dbReference type="OrthoDB" id="86040at2157"/>
<evidence type="ECO:0000313" key="2">
    <source>
        <dbReference type="EMBL" id="AJC72277.1"/>
    </source>
</evidence>
<dbReference type="Gene3D" id="1.20.58.1030">
    <property type="match status" value="1"/>
</dbReference>
<gene>
    <name evidence="2" type="ORF">X802_09085</name>
</gene>
<reference evidence="2 3" key="1">
    <citation type="submission" date="2014-01" db="EMBL/GenBank/DDBJ databases">
        <title>Genome sequencing of Thermococcus guaymasensis.</title>
        <authorList>
            <person name="Zhang X."/>
            <person name="Alvare G."/>
            <person name="Fristensky B."/>
            <person name="Chen L."/>
            <person name="Suen T."/>
            <person name="Chen Q."/>
            <person name="Ma K."/>
        </authorList>
    </citation>
    <scope>NUCLEOTIDE SEQUENCE [LARGE SCALE GENOMIC DNA]</scope>
    <source>
        <strain evidence="2 3">DSM 11113</strain>
    </source>
</reference>
<dbReference type="Proteomes" id="UP000062043">
    <property type="component" value="Chromosome"/>
</dbReference>
<feature type="domain" description="Gins51 C-terminal" evidence="1">
    <location>
        <begin position="142"/>
        <end position="189"/>
    </location>
</feature>
<protein>
    <submittedName>
        <fullName evidence="2">Gins 15 protein</fullName>
    </submittedName>
</protein>
<organism evidence="2 3">
    <name type="scientific">Thermococcus guaymasensis DSM 11113</name>
    <dbReference type="NCBI Taxonomy" id="1432656"/>
    <lineage>
        <taxon>Archaea</taxon>
        <taxon>Methanobacteriati</taxon>
        <taxon>Methanobacteriota</taxon>
        <taxon>Thermococci</taxon>
        <taxon>Thermococcales</taxon>
        <taxon>Thermococcaceae</taxon>
        <taxon>Thermococcus</taxon>
    </lineage>
</organism>
<dbReference type="EMBL" id="CP007140">
    <property type="protein sequence ID" value="AJC72277.1"/>
    <property type="molecule type" value="Genomic_DNA"/>
</dbReference>
<dbReference type="RefSeq" id="WP_062373075.1">
    <property type="nucleotide sequence ID" value="NZ_CP007140.1"/>
</dbReference>
<dbReference type="Pfam" id="PF22090">
    <property type="entry name" value="Gins51_C"/>
    <property type="match status" value="1"/>
</dbReference>
<proteinExistence type="predicted"/>
<name>A0A0X1KLY3_9EURY</name>
<dbReference type="AlphaFoldDB" id="A0A0X1KLY3"/>
<dbReference type="CDD" id="cd11714">
    <property type="entry name" value="GINS_A_archaea"/>
    <property type="match status" value="1"/>
</dbReference>
<dbReference type="Gene3D" id="3.40.5.50">
    <property type="match status" value="1"/>
</dbReference>
<dbReference type="PATRIC" id="fig|1432656.3.peg.1769"/>
<dbReference type="InterPro" id="IPR054314">
    <property type="entry name" value="Gins51_C"/>
</dbReference>